<name>A0A392T6S7_9FABA</name>
<accession>A0A392T6S7</accession>
<evidence type="ECO:0000313" key="1">
    <source>
        <dbReference type="EMBL" id="MCI56813.1"/>
    </source>
</evidence>
<dbReference type="EMBL" id="LXQA010518791">
    <property type="protein sequence ID" value="MCI56813.1"/>
    <property type="molecule type" value="Genomic_DNA"/>
</dbReference>
<dbReference type="AlphaFoldDB" id="A0A392T6S7"/>
<comment type="caution">
    <text evidence="1">The sequence shown here is derived from an EMBL/GenBank/DDBJ whole genome shotgun (WGS) entry which is preliminary data.</text>
</comment>
<sequence length="56" mass="6306">KKIRTALSVSWGKRLHADEHEFDIEPEEDPSSDNEGQFGVVVQVKRQKSQPSSSNP</sequence>
<keyword evidence="2" id="KW-1185">Reference proteome</keyword>
<organism evidence="1 2">
    <name type="scientific">Trifolium medium</name>
    <dbReference type="NCBI Taxonomy" id="97028"/>
    <lineage>
        <taxon>Eukaryota</taxon>
        <taxon>Viridiplantae</taxon>
        <taxon>Streptophyta</taxon>
        <taxon>Embryophyta</taxon>
        <taxon>Tracheophyta</taxon>
        <taxon>Spermatophyta</taxon>
        <taxon>Magnoliopsida</taxon>
        <taxon>eudicotyledons</taxon>
        <taxon>Gunneridae</taxon>
        <taxon>Pentapetalae</taxon>
        <taxon>rosids</taxon>
        <taxon>fabids</taxon>
        <taxon>Fabales</taxon>
        <taxon>Fabaceae</taxon>
        <taxon>Papilionoideae</taxon>
        <taxon>50 kb inversion clade</taxon>
        <taxon>NPAAA clade</taxon>
        <taxon>Hologalegina</taxon>
        <taxon>IRL clade</taxon>
        <taxon>Trifolieae</taxon>
        <taxon>Trifolium</taxon>
    </lineage>
</organism>
<evidence type="ECO:0000313" key="2">
    <source>
        <dbReference type="Proteomes" id="UP000265520"/>
    </source>
</evidence>
<proteinExistence type="predicted"/>
<feature type="non-terminal residue" evidence="1">
    <location>
        <position position="1"/>
    </location>
</feature>
<protein>
    <submittedName>
        <fullName evidence="1">Uncharacterized protein</fullName>
    </submittedName>
</protein>
<dbReference type="Proteomes" id="UP000265520">
    <property type="component" value="Unassembled WGS sequence"/>
</dbReference>
<reference evidence="1 2" key="1">
    <citation type="journal article" date="2018" name="Front. Plant Sci.">
        <title>Red Clover (Trifolium pratense) and Zigzag Clover (T. medium) - A Picture of Genomic Similarities and Differences.</title>
        <authorList>
            <person name="Dluhosova J."/>
            <person name="Istvanek J."/>
            <person name="Nedelnik J."/>
            <person name="Repkova J."/>
        </authorList>
    </citation>
    <scope>NUCLEOTIDE SEQUENCE [LARGE SCALE GENOMIC DNA]</scope>
    <source>
        <strain evidence="2">cv. 10/8</strain>
        <tissue evidence="1">Leaf</tissue>
    </source>
</reference>